<proteinExistence type="predicted"/>
<dbReference type="Proteomes" id="UP000005262">
    <property type="component" value="Chromosome"/>
</dbReference>
<dbReference type="HOGENOM" id="CLU_3250492_0_0_9"/>
<dbReference type="EMBL" id="CP003629">
    <property type="protein sequence ID" value="AFQ45185.1"/>
    <property type="molecule type" value="Genomic_DNA"/>
</dbReference>
<dbReference type="AlphaFoldDB" id="J7ITY6"/>
<sequence>MRKEVQYPFFKLINHYIMGQEGIVNAMKINLNSYGLLSCHVF</sequence>
<keyword evidence="2" id="KW-1185">Reference proteome</keyword>
<name>J7ITY6_DESMD</name>
<protein>
    <submittedName>
        <fullName evidence="1">Uncharacterized protein</fullName>
    </submittedName>
</protein>
<reference evidence="1 2" key="1">
    <citation type="journal article" date="2012" name="J. Bacteriol.">
        <title>Complete genome sequences of Desulfosporosinus orientis DSM765T, Desulfosporosinus youngiae DSM17734T, Desulfosporosinus meridiei DSM13257T, and Desulfosporosinus acidiphilus DSM22704T.</title>
        <authorList>
            <person name="Pester M."/>
            <person name="Brambilla E."/>
            <person name="Alazard D."/>
            <person name="Rattei T."/>
            <person name="Weinmaier T."/>
            <person name="Han J."/>
            <person name="Lucas S."/>
            <person name="Lapidus A."/>
            <person name="Cheng J.F."/>
            <person name="Goodwin L."/>
            <person name="Pitluck S."/>
            <person name="Peters L."/>
            <person name="Ovchinnikova G."/>
            <person name="Teshima H."/>
            <person name="Detter J.C."/>
            <person name="Han C.S."/>
            <person name="Tapia R."/>
            <person name="Land M.L."/>
            <person name="Hauser L."/>
            <person name="Kyrpides N.C."/>
            <person name="Ivanova N.N."/>
            <person name="Pagani I."/>
            <person name="Huntmann M."/>
            <person name="Wei C.L."/>
            <person name="Davenport K.W."/>
            <person name="Daligault H."/>
            <person name="Chain P.S."/>
            <person name="Chen A."/>
            <person name="Mavromatis K."/>
            <person name="Markowitz V."/>
            <person name="Szeto E."/>
            <person name="Mikhailova N."/>
            <person name="Pati A."/>
            <person name="Wagner M."/>
            <person name="Woyke T."/>
            <person name="Ollivier B."/>
            <person name="Klenk H.P."/>
            <person name="Spring S."/>
            <person name="Loy A."/>
        </authorList>
    </citation>
    <scope>NUCLEOTIDE SEQUENCE [LARGE SCALE GENOMIC DNA]</scope>
    <source>
        <strain evidence="2">ATCC BAA-275 / DSM 13257 / NCIMB 13706 / S10</strain>
    </source>
</reference>
<dbReference type="KEGG" id="dmi:Desmer_3311"/>
<evidence type="ECO:0000313" key="1">
    <source>
        <dbReference type="EMBL" id="AFQ45185.1"/>
    </source>
</evidence>
<reference evidence="2" key="2">
    <citation type="submission" date="2012-08" db="EMBL/GenBank/DDBJ databases">
        <title>Finished genome of Desulfosporosinus meridiei DSM 13257.</title>
        <authorList>
            <person name="Huntemann M."/>
            <person name="Wei C.-L."/>
            <person name="Han J."/>
            <person name="Detter J.C."/>
            <person name="Han C."/>
            <person name="Davenport K."/>
            <person name="Daligault H."/>
            <person name="Erkkila T."/>
            <person name="Gu W."/>
            <person name="Munk A.C.C."/>
            <person name="Teshima H."/>
            <person name="Xu Y."/>
            <person name="Chain P."/>
            <person name="Tapia R."/>
            <person name="Chen A."/>
            <person name="Krypides N."/>
            <person name="Mavromatis K."/>
            <person name="Markowitz V."/>
            <person name="Szeto E."/>
            <person name="Ivanova N."/>
            <person name="Mikhailova N."/>
            <person name="Ovchinnikova G."/>
            <person name="Pagani I."/>
            <person name="Pati A."/>
            <person name="Goodwin L."/>
            <person name="Peters L."/>
            <person name="Pitluck S."/>
            <person name="Woyke T."/>
            <person name="Pester M."/>
            <person name="Spring S."/>
            <person name="Ollivier B."/>
            <person name="Rattei T."/>
            <person name="Klenk H.-P."/>
            <person name="Wagner M."/>
            <person name="Loy A."/>
        </authorList>
    </citation>
    <scope>NUCLEOTIDE SEQUENCE [LARGE SCALE GENOMIC DNA]</scope>
    <source>
        <strain evidence="2">ATCC BAA-275 / DSM 13257 / NCIMB 13706 / S10</strain>
    </source>
</reference>
<accession>J7ITY6</accession>
<organism evidence="1 2">
    <name type="scientific">Desulfosporosinus meridiei (strain ATCC BAA-275 / DSM 13257 / KCTC 12902 / NCIMB 13706 / S10)</name>
    <dbReference type="NCBI Taxonomy" id="768704"/>
    <lineage>
        <taxon>Bacteria</taxon>
        <taxon>Bacillati</taxon>
        <taxon>Bacillota</taxon>
        <taxon>Clostridia</taxon>
        <taxon>Eubacteriales</taxon>
        <taxon>Desulfitobacteriaceae</taxon>
        <taxon>Desulfosporosinus</taxon>
    </lineage>
</organism>
<gene>
    <name evidence="1" type="ordered locus">Desmer_3311</name>
</gene>
<evidence type="ECO:0000313" key="2">
    <source>
        <dbReference type="Proteomes" id="UP000005262"/>
    </source>
</evidence>